<evidence type="ECO:0000313" key="2">
    <source>
        <dbReference type="EMBL" id="SFM84048.1"/>
    </source>
</evidence>
<accession>A0A1I4U4V0</accession>
<dbReference type="AlphaFoldDB" id="A0A1I4U4V0"/>
<gene>
    <name evidence="2" type="ORF">SAMN05421738_10379</name>
</gene>
<dbReference type="Proteomes" id="UP000199149">
    <property type="component" value="Unassembled WGS sequence"/>
</dbReference>
<name>A0A1I4U4V0_9FLAO</name>
<protein>
    <recommendedName>
        <fullName evidence="4">TonB-dependent Receptor Plug Domain</fullName>
    </recommendedName>
</protein>
<feature type="signal peptide" evidence="1">
    <location>
        <begin position="1"/>
        <end position="20"/>
    </location>
</feature>
<dbReference type="EMBL" id="FOUZ01000003">
    <property type="protein sequence ID" value="SFM84048.1"/>
    <property type="molecule type" value="Genomic_DNA"/>
</dbReference>
<proteinExistence type="predicted"/>
<keyword evidence="3" id="KW-1185">Reference proteome</keyword>
<reference evidence="3" key="1">
    <citation type="submission" date="2016-10" db="EMBL/GenBank/DDBJ databases">
        <authorList>
            <person name="Varghese N."/>
            <person name="Submissions S."/>
        </authorList>
    </citation>
    <scope>NUCLEOTIDE SEQUENCE [LARGE SCALE GENOMIC DNA]</scope>
    <source>
        <strain evidence="3">XJ109</strain>
    </source>
</reference>
<dbReference type="OrthoDB" id="679547at2"/>
<keyword evidence="1" id="KW-0732">Signal</keyword>
<evidence type="ECO:0008006" key="4">
    <source>
        <dbReference type="Google" id="ProtNLM"/>
    </source>
</evidence>
<evidence type="ECO:0000313" key="3">
    <source>
        <dbReference type="Proteomes" id="UP000199149"/>
    </source>
</evidence>
<dbReference type="STRING" id="684065.SAMN05421738_10379"/>
<feature type="chain" id="PRO_5011555731" description="TonB-dependent Receptor Plug Domain" evidence="1">
    <location>
        <begin position="21"/>
        <end position="793"/>
    </location>
</feature>
<evidence type="ECO:0000256" key="1">
    <source>
        <dbReference type="SAM" id="SignalP"/>
    </source>
</evidence>
<sequence>MKYFYLVVLFLCTITNFAQSKLDTAVNNLEANYTQEKVYLLFDKDDYIAGDNIWFKAYTFDGYKPTRISTNLFVELYDKNKALLDRKLVPIVDGQSDGTLTMRKEVEEGIYYVRAYTTAMNFFSQELQHIDQIKIYNPISKLKLVPNNTLKWNATVNPEGGNFIVNQTTKFAVRLNSYADLPKKWEGFIVEKNDPTNKLASFTNLDENVATFSLRGEVGKIYQAKISDEKGNQQTIDLPEVKQNGVLLKIAKNENDIAIQLKSIDLEHQLLNHKIIGTINNRLIFDSKIVKEIATVSTIIPKEILEKHNGVLNITIFNENDQEIASRLLFINQDKLSTKPQITFETNNNPREINTIKINNSDQIALTSVIRESKNTDVDNLLSSIWLTRDFKSKISNPAQYFRENSNLEALDALLISEKWERFDWKELADTQSIDNTKPTDLFLSYKFKAFENGEELRNSTISLMYKTQDNDKDFTVVQTDYEGSFELTNLFYYGPMAINYFMNSENPKASNSKNLVLSVVPLYKISSFSADLPPTKYNLEESKDQTVVNDVKKQAKYNEIKKFINDKSIRLKEVVVVADKKSKTQKLNDELSRGMFKSINETVIDFVNDNKDVQGYTNIIDFLAGKVAGLTVTKGQSGESIPMIRNSAVNIYYNEMKISADVINTINVRDIAMVKVFKGSGLLGDAIAIYTKRGKDTAPSTLDNNMLPNNLIQIGGYNKMLPYFSNDDYETLYNGIPNDIRTVLYWNTNMEIGQNNETEIEYYNNDNPKNYSITIIGIDEKGQPLFLEEKIK</sequence>
<dbReference type="RefSeq" id="WP_092906622.1">
    <property type="nucleotide sequence ID" value="NZ_FOUZ01000003.1"/>
</dbReference>
<organism evidence="2 3">
    <name type="scientific">Algoriella xinjiangensis</name>
    <dbReference type="NCBI Taxonomy" id="684065"/>
    <lineage>
        <taxon>Bacteria</taxon>
        <taxon>Pseudomonadati</taxon>
        <taxon>Bacteroidota</taxon>
        <taxon>Flavobacteriia</taxon>
        <taxon>Flavobacteriales</taxon>
        <taxon>Weeksellaceae</taxon>
        <taxon>Algoriella</taxon>
    </lineage>
</organism>